<dbReference type="InterPro" id="IPR001810">
    <property type="entry name" value="F-box_dom"/>
</dbReference>
<evidence type="ECO:0000259" key="1">
    <source>
        <dbReference type="PROSITE" id="PS50181"/>
    </source>
</evidence>
<dbReference type="Pfam" id="PF17906">
    <property type="entry name" value="HTH_48"/>
    <property type="match status" value="1"/>
</dbReference>
<dbReference type="EMBL" id="GL380038">
    <property type="protein sequence ID" value="EGT43860.1"/>
    <property type="molecule type" value="Genomic_DNA"/>
</dbReference>
<protein>
    <recommendedName>
        <fullName evidence="1">F-box domain-containing protein</fullName>
    </recommendedName>
</protein>
<accession>G0P383</accession>
<dbReference type="OrthoDB" id="5859751at2759"/>
<dbReference type="AlphaFoldDB" id="G0P383"/>
<reference evidence="3" key="1">
    <citation type="submission" date="2011-07" db="EMBL/GenBank/DDBJ databases">
        <authorList>
            <consortium name="Caenorhabditis brenneri Sequencing and Analysis Consortium"/>
            <person name="Wilson R.K."/>
        </authorList>
    </citation>
    <scope>NUCLEOTIDE SEQUENCE [LARGE SCALE GENOMIC DNA]</scope>
    <source>
        <strain evidence="3">PB2801</strain>
    </source>
</reference>
<evidence type="ECO:0000313" key="2">
    <source>
        <dbReference type="EMBL" id="EGT43860.1"/>
    </source>
</evidence>
<dbReference type="HOGENOM" id="CLU_1908513_0_0_1"/>
<dbReference type="Proteomes" id="UP000008068">
    <property type="component" value="Unassembled WGS sequence"/>
</dbReference>
<organism evidence="3">
    <name type="scientific">Caenorhabditis brenneri</name>
    <name type="common">Nematode worm</name>
    <dbReference type="NCBI Taxonomy" id="135651"/>
    <lineage>
        <taxon>Eukaryota</taxon>
        <taxon>Metazoa</taxon>
        <taxon>Ecdysozoa</taxon>
        <taxon>Nematoda</taxon>
        <taxon>Chromadorea</taxon>
        <taxon>Rhabditida</taxon>
        <taxon>Rhabditina</taxon>
        <taxon>Rhabditomorpha</taxon>
        <taxon>Rhabditoidea</taxon>
        <taxon>Rhabditidae</taxon>
        <taxon>Peloderinae</taxon>
        <taxon>Caenorhabditis</taxon>
    </lineage>
</organism>
<proteinExistence type="predicted"/>
<keyword evidence="3" id="KW-1185">Reference proteome</keyword>
<feature type="domain" description="F-box" evidence="1">
    <location>
        <begin position="75"/>
        <end position="97"/>
    </location>
</feature>
<dbReference type="InterPro" id="IPR041426">
    <property type="entry name" value="Mos1_HTH"/>
</dbReference>
<dbReference type="OMA" id="KSCIFYE"/>
<dbReference type="InParanoid" id="G0P383"/>
<name>G0P383_CAEBE</name>
<dbReference type="PROSITE" id="PS50181">
    <property type="entry name" value="FBOX"/>
    <property type="match status" value="1"/>
</dbReference>
<gene>
    <name evidence="2" type="ORF">CAEBREN_23478</name>
</gene>
<evidence type="ECO:0000313" key="3">
    <source>
        <dbReference type="Proteomes" id="UP000008068"/>
    </source>
</evidence>
<sequence>MSKNNKIFRGNETAIRACIYYEYLNGMPIFDSYRAFCYKLGDDVVDYREFERWFYRFSDGKIDLEDEKCPSAQTDLNLMDLPIEVIEEVIQNLDVMDRRTSENGTGRSENCAEKSEIEAGIPRNSEYLPGVFL</sequence>